<accession>A0A813PD94</accession>
<evidence type="ECO:0000313" key="3">
    <source>
        <dbReference type="EMBL" id="CAF0854477.1"/>
    </source>
</evidence>
<dbReference type="Proteomes" id="UP000663854">
    <property type="component" value="Unassembled WGS sequence"/>
</dbReference>
<feature type="region of interest" description="Disordered" evidence="1">
    <location>
        <begin position="211"/>
        <end position="230"/>
    </location>
</feature>
<dbReference type="PANTHER" id="PTHR46954:SF1">
    <property type="entry name" value="C2H2-TYPE DOMAIN-CONTAINING PROTEIN"/>
    <property type="match status" value="1"/>
</dbReference>
<dbReference type="AlphaFoldDB" id="A0A813PD94"/>
<feature type="compositionally biased region" description="Basic residues" evidence="1">
    <location>
        <begin position="73"/>
        <end position="89"/>
    </location>
</feature>
<dbReference type="EMBL" id="CAJNOL010000110">
    <property type="protein sequence ID" value="CAF0854477.1"/>
    <property type="molecule type" value="Genomic_DNA"/>
</dbReference>
<feature type="compositionally biased region" description="Acidic residues" evidence="1">
    <location>
        <begin position="977"/>
        <end position="986"/>
    </location>
</feature>
<protein>
    <recommendedName>
        <fullName evidence="6">C2H2-type domain-containing protein</fullName>
    </recommendedName>
</protein>
<evidence type="ECO:0000313" key="5">
    <source>
        <dbReference type="Proteomes" id="UP000663870"/>
    </source>
</evidence>
<feature type="region of interest" description="Disordered" evidence="1">
    <location>
        <begin position="967"/>
        <end position="986"/>
    </location>
</feature>
<dbReference type="Proteomes" id="UP000663870">
    <property type="component" value="Unassembled WGS sequence"/>
</dbReference>
<feature type="region of interest" description="Disordered" evidence="1">
    <location>
        <begin position="59"/>
        <end position="103"/>
    </location>
</feature>
<feature type="compositionally biased region" description="Polar residues" evidence="1">
    <location>
        <begin position="967"/>
        <end position="976"/>
    </location>
</feature>
<comment type="caution">
    <text evidence="2">The sequence shown here is derived from an EMBL/GenBank/DDBJ whole genome shotgun (WGS) entry which is preliminary data.</text>
</comment>
<evidence type="ECO:0008006" key="6">
    <source>
        <dbReference type="Google" id="ProtNLM"/>
    </source>
</evidence>
<gene>
    <name evidence="3" type="ORF">JXQ802_LOCUS6860</name>
    <name evidence="2" type="ORF">PYM288_LOCUS2090</name>
</gene>
<evidence type="ECO:0000313" key="2">
    <source>
        <dbReference type="EMBL" id="CAF0751142.1"/>
    </source>
</evidence>
<dbReference type="EMBL" id="CAJNOH010000013">
    <property type="protein sequence ID" value="CAF0751142.1"/>
    <property type="molecule type" value="Genomic_DNA"/>
</dbReference>
<proteinExistence type="predicted"/>
<reference evidence="2" key="1">
    <citation type="submission" date="2021-02" db="EMBL/GenBank/DDBJ databases">
        <authorList>
            <person name="Nowell W R."/>
        </authorList>
    </citation>
    <scope>NUCLEOTIDE SEQUENCE</scope>
</reference>
<keyword evidence="5" id="KW-1185">Reference proteome</keyword>
<evidence type="ECO:0000256" key="1">
    <source>
        <dbReference type="SAM" id="MobiDB-lite"/>
    </source>
</evidence>
<organism evidence="2 4">
    <name type="scientific">Rotaria sordida</name>
    <dbReference type="NCBI Taxonomy" id="392033"/>
    <lineage>
        <taxon>Eukaryota</taxon>
        <taxon>Metazoa</taxon>
        <taxon>Spiralia</taxon>
        <taxon>Gnathifera</taxon>
        <taxon>Rotifera</taxon>
        <taxon>Eurotatoria</taxon>
        <taxon>Bdelloidea</taxon>
        <taxon>Philodinida</taxon>
        <taxon>Philodinidae</taxon>
        <taxon>Rotaria</taxon>
    </lineage>
</organism>
<sequence>MALKSPRYCLYRDFVDAYMKGHPEMTRCISHQNAQTEWNQIKKDEDFVKQKITEYLDLWNKAGQPEREPSKKSPNKKKSTPKNNSRKRNFSSDDDEQNKDPNFIECLTPTLSKRKLSIEIDEMENKLLEKEKSWIIRSAEKAEKKKAQLNSKSPQDDIQKIKTPAQESVLKDLNDISQRIANLIQVKSMGLLTAENQKTLKKLIEQKQRRTTDLKRLQSKQRASTRYREKQKRQVEKLCASNPQVAVELSKAFRPTITTTRMQFENDCPNLIQIIAEIACIGGVSDDNNKGKKRLSLESLQDAIKVRGYEIRKSSLYYRLMPQRALGQDGKKHVLTVPVRLRKMQGIEPLPKHEDSHFTAASWKHIKDLAGIFGNDCVLYLTQDTKAKVSIGRPSAKGQSPFIMHLDYEMSSIDSQSNSIISHHQFTPCIYAASIIDETGLITNAGPTYISIRSAKHDRLTHESHSIDFDRLVQLKEFEKVACDHLGRVKPIVIMNVDCCQLENNTRYIKTLSTAIDAFKKYNLDALIIVNQAPGQALFNIVERRLSPMAQDLAGLILPHDHFGTHLNDIGLTQHAELEKENFKLTGNVLAEVWSMNVLDEYSVVAEYINPSPMIDEQLKMADSFLALNSIIDQVSTEANEEIPLDQTRPTPTISTTGIKTECDIDEFWCATHVLQTEYTIQIIRCNNSSCCTPWRSNYIQVFPHRFLPPPVPFHRSSRGVKMADIETSSAIINPISPFYGNLFQRIQFHGIVINHTHNDVLPYDAYCPSLQTKLSSRICSICKLYIPTSIRLRNHYKIHQQYTSDSIDYIHSKEEDIIDDNDLNDPYDMPIISINSTKNGVYLFSDMAEWLKSDFEDDPIVDTKVKSTAATASAMIRKEKQMAAAAAAAITTTTTTTTIQQEKSMICTSNDQQTTINETFTEEEITTITDNTQTTTAYLSDTQREQGYILDALEKLGMLDDSASSIGNAPSQQSWDDLEDLVDNL</sequence>
<name>A0A813PD94_9BILA</name>
<dbReference type="PANTHER" id="PTHR46954">
    <property type="entry name" value="C2H2-TYPE DOMAIN-CONTAINING PROTEIN"/>
    <property type="match status" value="1"/>
</dbReference>
<evidence type="ECO:0000313" key="4">
    <source>
        <dbReference type="Proteomes" id="UP000663854"/>
    </source>
</evidence>